<dbReference type="AlphaFoldDB" id="B0DMF4"/>
<proteinExistence type="predicted"/>
<evidence type="ECO:0000313" key="4">
    <source>
        <dbReference type="Proteomes" id="UP000001194"/>
    </source>
</evidence>
<evidence type="ECO:0000256" key="1">
    <source>
        <dbReference type="SAM" id="MobiDB-lite"/>
    </source>
</evidence>
<evidence type="ECO:0000256" key="2">
    <source>
        <dbReference type="SAM" id="Phobius"/>
    </source>
</evidence>
<dbReference type="KEGG" id="lbc:LACBIDRAFT_304824"/>
<dbReference type="OrthoDB" id="3238562at2759"/>
<dbReference type="HOGENOM" id="CLU_349511_0_0_1"/>
<dbReference type="EMBL" id="DS547119">
    <property type="protein sequence ID" value="EDR04277.1"/>
    <property type="molecule type" value="Genomic_DNA"/>
</dbReference>
<name>B0DMF4_LACBS</name>
<dbReference type="SUPFAM" id="SSF82171">
    <property type="entry name" value="DPP6 N-terminal domain-like"/>
    <property type="match status" value="1"/>
</dbReference>
<keyword evidence="2" id="KW-0472">Membrane</keyword>
<dbReference type="Proteomes" id="UP000001194">
    <property type="component" value="Unassembled WGS sequence"/>
</dbReference>
<sequence length="806" mass="87039">MRYPMNHLGTKLVTTDVPLLKSEGQVKGSGASFGKIAFSPDGKLVAIGDASGRLTIRRTWTTWGLLRTYELGSKIRDICWHPVQSDTLLIGCGSGNFYCLTMEEEGEKVIRREVPGFIHAIALNDDGNQLAIGYSDNTCVSVVLLDDPCSDIQKPLIPLKTLKRPNPENIPHRIFYLSNGTVLIAYFGTLGFFAYRGFHPYDKLFEIEAKNWIGGVALSPSKLTLAVTNLTDGIDYYSITQQRYAHSIGYDATKGSTTIRYTEIVFLDNMTVAAAHVSGSLVVASWDPNLKPSINVLRKNDGTLGLSQVLAYKLIDERPTILFGNGEEAQTDIMIATFKLPAYTAERENEVVMAAHVAHNQPTIEILQRGQQHTANPELLRDESHVEWMAEPMAKPAGLEEGNQPQIAIYDQPPTSIVTSSTATTDNEVLTSAVSSTVNPPPTSAVSRTIPIASTASQLPVTATVGKPPMSAVTGTINQPPAATVTDIVPAVTSTTYQPSAATTIITAVDQPPTTAITSAVSQPLTDTAAQPYMTVDQPLPTTKDKPPSTTPPSTTVDQPPPAIVNQVQAQAQDQPKPSTNYERSKLQRYRKLLFSCSLTALLATAARYIPLPTSIYQYQIVSPLGFAKSSVAATVALSPMGSLEEIAQSLPPQVPSAEGMELFPTIILTTLSPQTWPSTQNPTVTQTITCMITETVTSNMGMTITVTTTEQVTVIATERPMGVAQNTEVVAKTSTAWGSIFSVLAVTLVVLALIPFLSQPVRKRAFGALSRRLPQGLLQHYFERDVPHGQSSQVNVIATEMSETS</sequence>
<keyword evidence="2" id="KW-1133">Transmembrane helix</keyword>
<feature type="transmembrane region" description="Helical" evidence="2">
    <location>
        <begin position="174"/>
        <end position="195"/>
    </location>
</feature>
<dbReference type="Gene3D" id="2.130.10.10">
    <property type="entry name" value="YVTN repeat-like/Quinoprotein amine dehydrogenase"/>
    <property type="match status" value="1"/>
</dbReference>
<dbReference type="InParanoid" id="B0DMF4"/>
<evidence type="ECO:0000313" key="3">
    <source>
        <dbReference type="EMBL" id="EDR04277.1"/>
    </source>
</evidence>
<dbReference type="STRING" id="486041.B0DMF4"/>
<keyword evidence="4" id="KW-1185">Reference proteome</keyword>
<gene>
    <name evidence="3" type="ORF">LACBIDRAFT_304824</name>
</gene>
<keyword evidence="2" id="KW-0812">Transmembrane</keyword>
<dbReference type="GeneID" id="6080792"/>
<protein>
    <submittedName>
        <fullName evidence="3">Predicted protein</fullName>
    </submittedName>
</protein>
<feature type="region of interest" description="Disordered" evidence="1">
    <location>
        <begin position="536"/>
        <end position="561"/>
    </location>
</feature>
<reference evidence="3 4" key="1">
    <citation type="journal article" date="2008" name="Nature">
        <title>The genome of Laccaria bicolor provides insights into mycorrhizal symbiosis.</title>
        <authorList>
            <person name="Martin F."/>
            <person name="Aerts A."/>
            <person name="Ahren D."/>
            <person name="Brun A."/>
            <person name="Danchin E.G.J."/>
            <person name="Duchaussoy F."/>
            <person name="Gibon J."/>
            <person name="Kohler A."/>
            <person name="Lindquist E."/>
            <person name="Pereda V."/>
            <person name="Salamov A."/>
            <person name="Shapiro H.J."/>
            <person name="Wuyts J."/>
            <person name="Blaudez D."/>
            <person name="Buee M."/>
            <person name="Brokstein P."/>
            <person name="Canbaeck B."/>
            <person name="Cohen D."/>
            <person name="Courty P.E."/>
            <person name="Coutinho P.M."/>
            <person name="Delaruelle C."/>
            <person name="Detter J.C."/>
            <person name="Deveau A."/>
            <person name="DiFazio S."/>
            <person name="Duplessis S."/>
            <person name="Fraissinet-Tachet L."/>
            <person name="Lucic E."/>
            <person name="Frey-Klett P."/>
            <person name="Fourrey C."/>
            <person name="Feussner I."/>
            <person name="Gay G."/>
            <person name="Grimwood J."/>
            <person name="Hoegger P.J."/>
            <person name="Jain P."/>
            <person name="Kilaru S."/>
            <person name="Labbe J."/>
            <person name="Lin Y.C."/>
            <person name="Legue V."/>
            <person name="Le Tacon F."/>
            <person name="Marmeisse R."/>
            <person name="Melayah D."/>
            <person name="Montanini B."/>
            <person name="Muratet M."/>
            <person name="Nehls U."/>
            <person name="Niculita-Hirzel H."/>
            <person name="Oudot-Le Secq M.P."/>
            <person name="Peter M."/>
            <person name="Quesneville H."/>
            <person name="Rajashekar B."/>
            <person name="Reich M."/>
            <person name="Rouhier N."/>
            <person name="Schmutz J."/>
            <person name="Yin T."/>
            <person name="Chalot M."/>
            <person name="Henrissat B."/>
            <person name="Kuees U."/>
            <person name="Lucas S."/>
            <person name="Van de Peer Y."/>
            <person name="Podila G.K."/>
            <person name="Polle A."/>
            <person name="Pukkila P.J."/>
            <person name="Richardson P.M."/>
            <person name="Rouze P."/>
            <person name="Sanders I.R."/>
            <person name="Stajich J.E."/>
            <person name="Tunlid A."/>
            <person name="Tuskan G."/>
            <person name="Grigoriev I.V."/>
        </authorList>
    </citation>
    <scope>NUCLEOTIDE SEQUENCE [LARGE SCALE GENOMIC DNA]</scope>
    <source>
        <strain evidence="4">S238N-H82 / ATCC MYA-4686</strain>
    </source>
</reference>
<feature type="transmembrane region" description="Helical" evidence="2">
    <location>
        <begin position="737"/>
        <end position="758"/>
    </location>
</feature>
<organism evidence="4">
    <name type="scientific">Laccaria bicolor (strain S238N-H82 / ATCC MYA-4686)</name>
    <name type="common">Bicoloured deceiver</name>
    <name type="synonym">Laccaria laccata var. bicolor</name>
    <dbReference type="NCBI Taxonomy" id="486041"/>
    <lineage>
        <taxon>Eukaryota</taxon>
        <taxon>Fungi</taxon>
        <taxon>Dikarya</taxon>
        <taxon>Basidiomycota</taxon>
        <taxon>Agaricomycotina</taxon>
        <taxon>Agaricomycetes</taxon>
        <taxon>Agaricomycetidae</taxon>
        <taxon>Agaricales</taxon>
        <taxon>Agaricineae</taxon>
        <taxon>Hydnangiaceae</taxon>
        <taxon>Laccaria</taxon>
    </lineage>
</organism>
<dbReference type="RefSeq" id="XP_001885168.1">
    <property type="nucleotide sequence ID" value="XM_001885133.1"/>
</dbReference>
<accession>B0DMF4</accession>
<dbReference type="InterPro" id="IPR015943">
    <property type="entry name" value="WD40/YVTN_repeat-like_dom_sf"/>
</dbReference>